<dbReference type="InterPro" id="IPR050508">
    <property type="entry name" value="Methyltransf_Superfamily"/>
</dbReference>
<dbReference type="PANTHER" id="PTHR42912">
    <property type="entry name" value="METHYLTRANSFERASE"/>
    <property type="match status" value="1"/>
</dbReference>
<evidence type="ECO:0000313" key="1">
    <source>
        <dbReference type="EMBL" id="VXB99231.1"/>
    </source>
</evidence>
<dbReference type="EMBL" id="CABWMC010000011">
    <property type="protein sequence ID" value="VXB99231.1"/>
    <property type="molecule type" value="Genomic_DNA"/>
</dbReference>
<dbReference type="GO" id="GO:0008168">
    <property type="term" value="F:methyltransferase activity"/>
    <property type="evidence" value="ECO:0007669"/>
    <property type="project" value="TreeGrafter"/>
</dbReference>
<protein>
    <submittedName>
        <fullName evidence="1">Uncharacterized protein</fullName>
    </submittedName>
</protein>
<dbReference type="AlphaFoldDB" id="A0A0A0WVW3"/>
<dbReference type="RefSeq" id="WP_002029456.1">
    <property type="nucleotide sequence ID" value="NZ_CP009746.1"/>
</dbReference>
<accession>A0A653UYU3</accession>
<organism evidence="1 2">
    <name type="scientific">Bacillus mycoides</name>
    <dbReference type="NCBI Taxonomy" id="1405"/>
    <lineage>
        <taxon>Bacteria</taxon>
        <taxon>Bacillati</taxon>
        <taxon>Bacillota</taxon>
        <taxon>Bacilli</taxon>
        <taxon>Bacillales</taxon>
        <taxon>Bacillaceae</taxon>
        <taxon>Bacillus</taxon>
        <taxon>Bacillus cereus group</taxon>
    </lineage>
</organism>
<dbReference type="Pfam" id="PF08242">
    <property type="entry name" value="Methyltransf_12"/>
    <property type="match status" value="1"/>
</dbReference>
<dbReference type="KEGG" id="bww:bwei_5844"/>
<dbReference type="Proteomes" id="UP000437562">
    <property type="component" value="Unassembled WGS sequence"/>
</dbReference>
<dbReference type="InterPro" id="IPR029063">
    <property type="entry name" value="SAM-dependent_MTases_sf"/>
</dbReference>
<evidence type="ECO:0000313" key="2">
    <source>
        <dbReference type="Proteomes" id="UP000437562"/>
    </source>
</evidence>
<dbReference type="SUPFAM" id="SSF53335">
    <property type="entry name" value="S-adenosyl-L-methionine-dependent methyltransferases"/>
    <property type="match status" value="1"/>
</dbReference>
<dbReference type="Gene3D" id="3.40.50.150">
    <property type="entry name" value="Vaccinia Virus protein VP39"/>
    <property type="match status" value="1"/>
</dbReference>
<accession>A0A0A0WVW3</accession>
<dbReference type="CDD" id="cd02440">
    <property type="entry name" value="AdoMet_MTases"/>
    <property type="match status" value="1"/>
</dbReference>
<sequence>MNNFKLGSDFDNLVSPLSDVELLNLFIQSCSQTKINGIPVPKFPSEEIQQQFVGASYEHALYEAYLFYSLVKTYAQNLGVPLNKERKILDFGCGWGRIIRFFFKDVRHKNLLGIDVDPAMINLCNETLGRGRYKIAPPQPPVEFINDNSLDIIFAYSVFSHLSEETAENWIKEFSRILRPGGIFIATTQARYFLDFCQQFKEHPELIQTGWHKTLSQAFPDINRAISDYESGNFIHSPTGAGDVRNSSFYGETVIPRTYIKNHYEKYLKLRDFFDDTNRLPQALFVLQKD</sequence>
<dbReference type="InterPro" id="IPR013217">
    <property type="entry name" value="Methyltransf_12"/>
</dbReference>
<reference evidence="1 2" key="1">
    <citation type="submission" date="2019-10" db="EMBL/GenBank/DDBJ databases">
        <authorList>
            <person name="Karimi E."/>
        </authorList>
    </citation>
    <scope>NUCLEOTIDE SEQUENCE [LARGE SCALE GENOMIC DNA]</scope>
    <source>
        <strain evidence="1">Bacillus sp. 71</strain>
    </source>
</reference>
<proteinExistence type="predicted"/>
<dbReference type="PANTHER" id="PTHR42912:SF98">
    <property type="entry name" value="UNCHARACTERISED METHYLTRANSFERASE RV1498C"/>
    <property type="match status" value="1"/>
</dbReference>
<name>A0A0A0WVW3_BACMY</name>
<gene>
    <name evidence="1" type="ORF">BACI71_190004</name>
</gene>